<name>A0A699VDS2_TANCI</name>
<dbReference type="Pfam" id="PF03732">
    <property type="entry name" value="Retrotrans_gag"/>
    <property type="match status" value="1"/>
</dbReference>
<keyword evidence="3" id="KW-0808">Transferase</keyword>
<comment type="caution">
    <text evidence="3">The sequence shown here is derived from an EMBL/GenBank/DDBJ whole genome shotgun (WGS) entry which is preliminary data.</text>
</comment>
<keyword evidence="3" id="KW-0548">Nucleotidyltransferase</keyword>
<evidence type="ECO:0000313" key="3">
    <source>
        <dbReference type="EMBL" id="GFD29814.1"/>
    </source>
</evidence>
<feature type="compositionally biased region" description="Low complexity" evidence="1">
    <location>
        <begin position="122"/>
        <end position="134"/>
    </location>
</feature>
<feature type="region of interest" description="Disordered" evidence="1">
    <location>
        <begin position="122"/>
        <end position="141"/>
    </location>
</feature>
<sequence length="141" mass="16244">MMIDEFCPTEEVQRLEDELRHLKLRDMNIAAYTERFNELALLCLDAVPNEKKKVELYIKGLPEIIKGETTSSRPVTLNEAVRMAHALMEQKIQAKNERIAEDLKRKWETIIKATTTTTEVTTETTTTTTKTTTKGRTMQEL</sequence>
<feature type="domain" description="Retrotransposon gag" evidence="2">
    <location>
        <begin position="2"/>
        <end position="62"/>
    </location>
</feature>
<keyword evidence="3" id="KW-0695">RNA-directed DNA polymerase</keyword>
<organism evidence="3">
    <name type="scientific">Tanacetum cinerariifolium</name>
    <name type="common">Dalmatian daisy</name>
    <name type="synonym">Chrysanthemum cinerariifolium</name>
    <dbReference type="NCBI Taxonomy" id="118510"/>
    <lineage>
        <taxon>Eukaryota</taxon>
        <taxon>Viridiplantae</taxon>
        <taxon>Streptophyta</taxon>
        <taxon>Embryophyta</taxon>
        <taxon>Tracheophyta</taxon>
        <taxon>Spermatophyta</taxon>
        <taxon>Magnoliopsida</taxon>
        <taxon>eudicotyledons</taxon>
        <taxon>Gunneridae</taxon>
        <taxon>Pentapetalae</taxon>
        <taxon>asterids</taxon>
        <taxon>campanulids</taxon>
        <taxon>Asterales</taxon>
        <taxon>Asteraceae</taxon>
        <taxon>Asteroideae</taxon>
        <taxon>Anthemideae</taxon>
        <taxon>Anthemidinae</taxon>
        <taxon>Tanacetum</taxon>
    </lineage>
</organism>
<reference evidence="3" key="1">
    <citation type="journal article" date="2019" name="Sci. Rep.">
        <title>Draft genome of Tanacetum cinerariifolium, the natural source of mosquito coil.</title>
        <authorList>
            <person name="Yamashiro T."/>
            <person name="Shiraishi A."/>
            <person name="Satake H."/>
            <person name="Nakayama K."/>
        </authorList>
    </citation>
    <scope>NUCLEOTIDE SEQUENCE</scope>
</reference>
<dbReference type="EMBL" id="BKCJ011398224">
    <property type="protein sequence ID" value="GFD29814.1"/>
    <property type="molecule type" value="Genomic_DNA"/>
</dbReference>
<dbReference type="GO" id="GO:0003964">
    <property type="term" value="F:RNA-directed DNA polymerase activity"/>
    <property type="evidence" value="ECO:0007669"/>
    <property type="project" value="UniProtKB-KW"/>
</dbReference>
<protein>
    <submittedName>
        <fullName evidence="3">Reverse transcriptase domain-containing protein</fullName>
    </submittedName>
</protein>
<evidence type="ECO:0000259" key="2">
    <source>
        <dbReference type="Pfam" id="PF03732"/>
    </source>
</evidence>
<evidence type="ECO:0000256" key="1">
    <source>
        <dbReference type="SAM" id="MobiDB-lite"/>
    </source>
</evidence>
<dbReference type="AlphaFoldDB" id="A0A699VDS2"/>
<proteinExistence type="predicted"/>
<dbReference type="InterPro" id="IPR005162">
    <property type="entry name" value="Retrotrans_gag_dom"/>
</dbReference>
<accession>A0A699VDS2</accession>
<gene>
    <name evidence="3" type="ORF">Tci_901783</name>
</gene>